<dbReference type="EMBL" id="MT144169">
    <property type="protein sequence ID" value="QJA50020.1"/>
    <property type="molecule type" value="Genomic_DNA"/>
</dbReference>
<reference evidence="1" key="1">
    <citation type="submission" date="2020-03" db="EMBL/GenBank/DDBJ databases">
        <title>The deep terrestrial virosphere.</title>
        <authorList>
            <person name="Holmfeldt K."/>
            <person name="Nilsson E."/>
            <person name="Simone D."/>
            <person name="Lopez-Fernandez M."/>
            <person name="Wu X."/>
            <person name="de Brujin I."/>
            <person name="Lundin D."/>
            <person name="Andersson A."/>
            <person name="Bertilsson S."/>
            <person name="Dopson M."/>
        </authorList>
    </citation>
    <scope>NUCLEOTIDE SEQUENCE</scope>
    <source>
        <strain evidence="1">TM448A01565</strain>
        <strain evidence="2">TM448B00508</strain>
    </source>
</reference>
<evidence type="ECO:0000313" key="2">
    <source>
        <dbReference type="EMBL" id="QJH95702.1"/>
    </source>
</evidence>
<dbReference type="AlphaFoldDB" id="A0A6H1ZS46"/>
<sequence>MDPSQNELDTGLVILDDGYVLFLRRNGELGHLCGYVGVPKNHPLYERDYGEDSAAYYDIDIHGGVTFTNYWDELIPAILHRWYIGFDCAHLGDMSPRVSWRTLHVGTYRDYTYVSREIISLYLQLKAMEVPSA</sequence>
<name>A0A6H1ZS46_9ZZZZ</name>
<gene>
    <name evidence="1" type="ORF">TM448A01565_0011</name>
    <name evidence="2" type="ORF">TM448B00508_0016</name>
</gene>
<organism evidence="1">
    <name type="scientific">viral metagenome</name>
    <dbReference type="NCBI Taxonomy" id="1070528"/>
    <lineage>
        <taxon>unclassified sequences</taxon>
        <taxon>metagenomes</taxon>
        <taxon>organismal metagenomes</taxon>
    </lineage>
</organism>
<protein>
    <submittedName>
        <fullName evidence="1">Uncharacterized protein</fullName>
    </submittedName>
</protein>
<proteinExistence type="predicted"/>
<evidence type="ECO:0000313" key="1">
    <source>
        <dbReference type="EMBL" id="QJA50020.1"/>
    </source>
</evidence>
<dbReference type="EMBL" id="MT144627">
    <property type="protein sequence ID" value="QJH95702.1"/>
    <property type="molecule type" value="Genomic_DNA"/>
</dbReference>
<accession>A0A6H1ZS46</accession>